<dbReference type="AlphaFoldDB" id="A0AAV3AKZ5"/>
<evidence type="ECO:0000256" key="6">
    <source>
        <dbReference type="SAM" id="SignalP"/>
    </source>
</evidence>
<feature type="domain" description="Laminin G" evidence="7">
    <location>
        <begin position="74"/>
        <end position="251"/>
    </location>
</feature>
<evidence type="ECO:0000256" key="1">
    <source>
        <dbReference type="ARBA" id="ARBA00004613"/>
    </source>
</evidence>
<evidence type="ECO:0000256" key="3">
    <source>
        <dbReference type="ARBA" id="ARBA00023157"/>
    </source>
</evidence>
<keyword evidence="3 5" id="KW-1015">Disulfide bond</keyword>
<reference evidence="8" key="1">
    <citation type="thesis" date="2020" institute="ProQuest LLC" country="789 East Eisenhower Parkway, Ann Arbor, MI, USA">
        <title>Comparative Genomics and Chromosome Evolution.</title>
        <authorList>
            <person name="Mudd A.B."/>
        </authorList>
    </citation>
    <scope>NUCLEOTIDE SEQUENCE</scope>
    <source>
        <strain evidence="8">1538</strain>
        <tissue evidence="8">Blood</tissue>
    </source>
</reference>
<dbReference type="PANTHER" id="PTHR24040">
    <property type="entry name" value="LAMININ G-LIKE DOMAIN-CONTAINING PROTEIN"/>
    <property type="match status" value="1"/>
</dbReference>
<evidence type="ECO:0000313" key="8">
    <source>
        <dbReference type="EMBL" id="DBA25878.1"/>
    </source>
</evidence>
<protein>
    <recommendedName>
        <fullName evidence="7">Laminin G domain-containing protein</fullName>
    </recommendedName>
</protein>
<dbReference type="Gene3D" id="2.60.120.200">
    <property type="match status" value="2"/>
</dbReference>
<proteinExistence type="predicted"/>
<dbReference type="InterPro" id="IPR013320">
    <property type="entry name" value="ConA-like_dom_sf"/>
</dbReference>
<feature type="disulfide bond" evidence="5">
    <location>
        <begin position="407"/>
        <end position="434"/>
    </location>
</feature>
<feature type="domain" description="Laminin G" evidence="7">
    <location>
        <begin position="256"/>
        <end position="434"/>
    </location>
</feature>
<dbReference type="PANTHER" id="PTHR24040:SF15">
    <property type="entry name" value="VITAMIN K-DEPENDENT PROTEIN S-LIKE"/>
    <property type="match status" value="1"/>
</dbReference>
<sequence length="438" mass="48965">MATRIKVIWRRKRAFSFARKLFCMVHMCRAQLCSWQLKIKMDPGKIYLSYRGVTRTVLFFQDSCSAGSPVRSANSLYLGNGDPKIALRMEFPLSSLTSNFSSFEIRTYDSEGIIFFGYVGMDNWFVLGIRENRLEIQMSNGNGQMVLSKWGPDVSDGKWQKVSVDSTFNTIVVRLNGEVIVMLTHHVKNEPVTLEYANLGIVLGDLPANSKIQLLKPLNPALDACMKNWAWVKKNAQALDDAMETDENRRCFENEERGTFFSALGYATFKPASFSLHTSEPWQLSIKLSFRVMEDGGLLLALYGAGNTSALTITLDGQKQVLEASLLDKLSLSVTFPPSICLKDWHTVDVLIQANQLVLNTEEAESSMDIPPADFKALEDIWVDPNAYIFVGGMAENSEQGNLFSGCLKVTLQGIAADLDKAQYKHPHVRSHSCPIAM</sequence>
<keyword evidence="6" id="KW-0732">Signal</keyword>
<dbReference type="Proteomes" id="UP001181693">
    <property type="component" value="Unassembled WGS sequence"/>
</dbReference>
<keyword evidence="4" id="KW-0325">Glycoprotein</keyword>
<accession>A0AAV3AKZ5</accession>
<feature type="chain" id="PRO_5043517218" description="Laminin G domain-containing protein" evidence="6">
    <location>
        <begin position="31"/>
        <end position="438"/>
    </location>
</feature>
<dbReference type="SUPFAM" id="SSF49899">
    <property type="entry name" value="Concanavalin A-like lectins/glucanases"/>
    <property type="match status" value="2"/>
</dbReference>
<dbReference type="SMART" id="SM00282">
    <property type="entry name" value="LamG"/>
    <property type="match status" value="2"/>
</dbReference>
<gene>
    <name evidence="8" type="ORF">GDO54_010215</name>
</gene>
<organism evidence="8 9">
    <name type="scientific">Pyxicephalus adspersus</name>
    <name type="common">African bullfrog</name>
    <dbReference type="NCBI Taxonomy" id="30357"/>
    <lineage>
        <taxon>Eukaryota</taxon>
        <taxon>Metazoa</taxon>
        <taxon>Chordata</taxon>
        <taxon>Craniata</taxon>
        <taxon>Vertebrata</taxon>
        <taxon>Euteleostomi</taxon>
        <taxon>Amphibia</taxon>
        <taxon>Batrachia</taxon>
        <taxon>Anura</taxon>
        <taxon>Neobatrachia</taxon>
        <taxon>Ranoidea</taxon>
        <taxon>Pyxicephalidae</taxon>
        <taxon>Pyxicephalinae</taxon>
        <taxon>Pyxicephalus</taxon>
    </lineage>
</organism>
<dbReference type="GO" id="GO:0005576">
    <property type="term" value="C:extracellular region"/>
    <property type="evidence" value="ECO:0007669"/>
    <property type="project" value="UniProtKB-SubCell"/>
</dbReference>
<name>A0AAV3AKZ5_PYXAD</name>
<keyword evidence="9" id="KW-1185">Reference proteome</keyword>
<evidence type="ECO:0000256" key="4">
    <source>
        <dbReference type="ARBA" id="ARBA00023180"/>
    </source>
</evidence>
<comment type="caution">
    <text evidence="5">Lacks conserved residue(s) required for the propagation of feature annotation.</text>
</comment>
<dbReference type="Pfam" id="PF02210">
    <property type="entry name" value="Laminin_G_2"/>
    <property type="match status" value="1"/>
</dbReference>
<dbReference type="InterPro" id="IPR001791">
    <property type="entry name" value="Laminin_G"/>
</dbReference>
<dbReference type="Pfam" id="PF00054">
    <property type="entry name" value="Laminin_G_1"/>
    <property type="match status" value="1"/>
</dbReference>
<comment type="caution">
    <text evidence="8">The sequence shown here is derived from an EMBL/GenBank/DDBJ whole genome shotgun (WGS) entry which is preliminary data.</text>
</comment>
<evidence type="ECO:0000256" key="5">
    <source>
        <dbReference type="PROSITE-ProRule" id="PRU00122"/>
    </source>
</evidence>
<dbReference type="EMBL" id="DYDO01000004">
    <property type="protein sequence ID" value="DBA25878.1"/>
    <property type="molecule type" value="Genomic_DNA"/>
</dbReference>
<evidence type="ECO:0000313" key="9">
    <source>
        <dbReference type="Proteomes" id="UP001181693"/>
    </source>
</evidence>
<dbReference type="CDD" id="cd00110">
    <property type="entry name" value="LamG"/>
    <property type="match status" value="2"/>
</dbReference>
<keyword evidence="2" id="KW-0964">Secreted</keyword>
<feature type="signal peptide" evidence="6">
    <location>
        <begin position="1"/>
        <end position="30"/>
    </location>
</feature>
<comment type="subcellular location">
    <subcellularLocation>
        <location evidence="1">Secreted</location>
    </subcellularLocation>
</comment>
<dbReference type="PROSITE" id="PS50025">
    <property type="entry name" value="LAM_G_DOMAIN"/>
    <property type="match status" value="2"/>
</dbReference>
<dbReference type="InterPro" id="IPR051145">
    <property type="entry name" value="GAS-SHBG-PROS"/>
</dbReference>
<evidence type="ECO:0000256" key="2">
    <source>
        <dbReference type="ARBA" id="ARBA00022525"/>
    </source>
</evidence>
<evidence type="ECO:0000259" key="7">
    <source>
        <dbReference type="PROSITE" id="PS50025"/>
    </source>
</evidence>